<evidence type="ECO:0000313" key="2">
    <source>
        <dbReference type="Proteomes" id="UP000199352"/>
    </source>
</evidence>
<organism evidence="1 2">
    <name type="scientific">Lentzea xinjiangensis</name>
    <dbReference type="NCBI Taxonomy" id="402600"/>
    <lineage>
        <taxon>Bacteria</taxon>
        <taxon>Bacillati</taxon>
        <taxon>Actinomycetota</taxon>
        <taxon>Actinomycetes</taxon>
        <taxon>Pseudonocardiales</taxon>
        <taxon>Pseudonocardiaceae</taxon>
        <taxon>Lentzea</taxon>
    </lineage>
</organism>
<sequence length="106" mass="11384">MARVSEIVGDWDVAIATPIGTLHARYVFSGDGQALTGTATGAGDEVELLDLTAAGARVTWRQRVRKPIRLNLDFDVTVDGDTFEGCSRAGRLPRSKVTATRVPRDA</sequence>
<reference evidence="2" key="1">
    <citation type="submission" date="2016-10" db="EMBL/GenBank/DDBJ databases">
        <authorList>
            <person name="Varghese N."/>
            <person name="Submissions S."/>
        </authorList>
    </citation>
    <scope>NUCLEOTIDE SEQUENCE [LARGE SCALE GENOMIC DNA]</scope>
    <source>
        <strain evidence="2">CGMCC 4.3525</strain>
    </source>
</reference>
<name>A0A1H9W310_9PSEU</name>
<dbReference type="AlphaFoldDB" id="A0A1H9W310"/>
<dbReference type="Proteomes" id="UP000199352">
    <property type="component" value="Unassembled WGS sequence"/>
</dbReference>
<keyword evidence="2" id="KW-1185">Reference proteome</keyword>
<gene>
    <name evidence="1" type="ORF">SAMN05216188_13029</name>
</gene>
<accession>A0A1H9W310</accession>
<evidence type="ECO:0000313" key="1">
    <source>
        <dbReference type="EMBL" id="SES28141.1"/>
    </source>
</evidence>
<dbReference type="STRING" id="402600.SAMN05216188_13029"/>
<protein>
    <recommendedName>
        <fullName evidence="3">META domain-containing protein</fullName>
    </recommendedName>
</protein>
<proteinExistence type="predicted"/>
<dbReference type="EMBL" id="FOFR01000030">
    <property type="protein sequence ID" value="SES28141.1"/>
    <property type="molecule type" value="Genomic_DNA"/>
</dbReference>
<evidence type="ECO:0008006" key="3">
    <source>
        <dbReference type="Google" id="ProtNLM"/>
    </source>
</evidence>